<dbReference type="Pfam" id="PF00583">
    <property type="entry name" value="Acetyltransf_1"/>
    <property type="match status" value="1"/>
</dbReference>
<name>A0ABS6N508_9RHOB</name>
<dbReference type="Proteomes" id="UP001166293">
    <property type="component" value="Unassembled WGS sequence"/>
</dbReference>
<protein>
    <submittedName>
        <fullName evidence="2">GNAT family N-acetyltransferase</fullName>
    </submittedName>
</protein>
<dbReference type="RefSeq" id="WP_217776930.1">
    <property type="nucleotide sequence ID" value="NZ_JAHRWL010000001.1"/>
</dbReference>
<dbReference type="EMBL" id="JAHRWL010000001">
    <property type="protein sequence ID" value="MBV2359097.1"/>
    <property type="molecule type" value="Genomic_DNA"/>
</dbReference>
<dbReference type="InterPro" id="IPR000182">
    <property type="entry name" value="GNAT_dom"/>
</dbReference>
<keyword evidence="3" id="KW-1185">Reference proteome</keyword>
<evidence type="ECO:0000259" key="1">
    <source>
        <dbReference type="PROSITE" id="PS51186"/>
    </source>
</evidence>
<dbReference type="PROSITE" id="PS51186">
    <property type="entry name" value="GNAT"/>
    <property type="match status" value="1"/>
</dbReference>
<evidence type="ECO:0000313" key="3">
    <source>
        <dbReference type="Proteomes" id="UP001166293"/>
    </source>
</evidence>
<reference evidence="2" key="1">
    <citation type="submission" date="2021-06" db="EMBL/GenBank/DDBJ databases">
        <title>Thalassococcus sp. CAU 1522 isolated from sea sand, Republic of Korea.</title>
        <authorList>
            <person name="Kim W."/>
        </authorList>
    </citation>
    <scope>NUCLEOTIDE SEQUENCE</scope>
    <source>
        <strain evidence="2">CAU 1522</strain>
    </source>
</reference>
<organism evidence="2 3">
    <name type="scientific">Thalassococcus arenae</name>
    <dbReference type="NCBI Taxonomy" id="2851652"/>
    <lineage>
        <taxon>Bacteria</taxon>
        <taxon>Pseudomonadati</taxon>
        <taxon>Pseudomonadota</taxon>
        <taxon>Alphaproteobacteria</taxon>
        <taxon>Rhodobacterales</taxon>
        <taxon>Roseobacteraceae</taxon>
        <taxon>Thalassococcus</taxon>
    </lineage>
</organism>
<evidence type="ECO:0000313" key="2">
    <source>
        <dbReference type="EMBL" id="MBV2359097.1"/>
    </source>
</evidence>
<gene>
    <name evidence="2" type="ORF">KUH32_04855</name>
</gene>
<feature type="domain" description="N-acetyltransferase" evidence="1">
    <location>
        <begin position="8"/>
        <end position="160"/>
    </location>
</feature>
<comment type="caution">
    <text evidence="2">The sequence shown here is derived from an EMBL/GenBank/DDBJ whole genome shotgun (WGS) entry which is preliminary data.</text>
</comment>
<sequence length="161" mass="18281">MSNELSLMEIGALSDKQFTALRQLRVSKRQEVLGKSFLESIEDWEIAPREQVLGLCFVIHESPVGMVLFRRQAAPEDQRISVHGLKIALPWQQKGYGHQAFRQAMQYVRDVWPDTELLSLAVDAENKPAVAVYREYGMSDSGPIFDGPNGKEHHMEVSLRT</sequence>
<proteinExistence type="predicted"/>
<accession>A0ABS6N508</accession>